<name>A0A4R6WHH7_9SPHI</name>
<dbReference type="SUPFAM" id="SSF53187">
    <property type="entry name" value="Zn-dependent exopeptidases"/>
    <property type="match status" value="1"/>
</dbReference>
<reference evidence="4 5" key="1">
    <citation type="submission" date="2019-03" db="EMBL/GenBank/DDBJ databases">
        <title>Genomic Encyclopedia of Archaeal and Bacterial Type Strains, Phase II (KMG-II): from individual species to whole genera.</title>
        <authorList>
            <person name="Goeker M."/>
        </authorList>
    </citation>
    <scope>NUCLEOTIDE SEQUENCE [LARGE SCALE GENOMIC DNA]</scope>
    <source>
        <strain evidence="4 5">DSM 28353</strain>
    </source>
</reference>
<dbReference type="InterPro" id="IPR050695">
    <property type="entry name" value="N-acetylmuramoyl_amidase_3"/>
</dbReference>
<dbReference type="SMART" id="SM00646">
    <property type="entry name" value="Ami_3"/>
    <property type="match status" value="1"/>
</dbReference>
<comment type="catalytic activity">
    <reaction evidence="1">
        <text>Hydrolyzes the link between N-acetylmuramoyl residues and L-amino acid residues in certain cell-wall glycopeptides.</text>
        <dbReference type="EC" id="3.5.1.28"/>
    </reaction>
</comment>
<evidence type="ECO:0000256" key="1">
    <source>
        <dbReference type="ARBA" id="ARBA00001561"/>
    </source>
</evidence>
<dbReference type="PANTHER" id="PTHR30404">
    <property type="entry name" value="N-ACETYLMURAMOYL-L-ALANINE AMIDASE"/>
    <property type="match status" value="1"/>
</dbReference>
<dbReference type="GO" id="GO:0008745">
    <property type="term" value="F:N-acetylmuramoyl-L-alanine amidase activity"/>
    <property type="evidence" value="ECO:0007669"/>
    <property type="project" value="UniProtKB-EC"/>
</dbReference>
<proteinExistence type="predicted"/>
<protein>
    <recommendedName>
        <fullName evidence="2">N-acetylmuramoyl-L-alanine amidase</fullName>
        <ecNumber evidence="2">3.5.1.28</ecNumber>
    </recommendedName>
</protein>
<dbReference type="InterPro" id="IPR002508">
    <property type="entry name" value="MurNAc-LAA_cat"/>
</dbReference>
<dbReference type="EMBL" id="SNYV01000011">
    <property type="protein sequence ID" value="TDQ79594.1"/>
    <property type="molecule type" value="Genomic_DNA"/>
</dbReference>
<dbReference type="GO" id="GO:0030288">
    <property type="term" value="C:outer membrane-bounded periplasmic space"/>
    <property type="evidence" value="ECO:0007669"/>
    <property type="project" value="TreeGrafter"/>
</dbReference>
<sequence length="180" mass="19799">MANYISYSSAGHHLKDSGAIGVNGRQENHETISFRDMVNAELIKLGRTVVRDKDTETLGQYLGRINPTDKDVVVEPHFNAFNGKASGVEVLIADNANERSKAMAKELCDGYARIMGIPNRGVKTESQSARGKLGLMRKKGAVCLPELCFIDNPSDMAAYDRNKVNLACFTAQVMNKYDLN</sequence>
<comment type="caution">
    <text evidence="4">The sequence shown here is derived from an EMBL/GenBank/DDBJ whole genome shotgun (WGS) entry which is preliminary data.</text>
</comment>
<dbReference type="AlphaFoldDB" id="A0A4R6WHH7"/>
<dbReference type="CDD" id="cd02696">
    <property type="entry name" value="MurNAc-LAA"/>
    <property type="match status" value="1"/>
</dbReference>
<dbReference type="Proteomes" id="UP000295292">
    <property type="component" value="Unassembled WGS sequence"/>
</dbReference>
<dbReference type="EC" id="3.5.1.28" evidence="2"/>
<evidence type="ECO:0000256" key="2">
    <source>
        <dbReference type="ARBA" id="ARBA00011901"/>
    </source>
</evidence>
<dbReference type="RefSeq" id="WP_133583373.1">
    <property type="nucleotide sequence ID" value="NZ_SNYV01000011.1"/>
</dbReference>
<dbReference type="OrthoDB" id="957753at2"/>
<dbReference type="GO" id="GO:0009253">
    <property type="term" value="P:peptidoglycan catabolic process"/>
    <property type="evidence" value="ECO:0007669"/>
    <property type="project" value="InterPro"/>
</dbReference>
<evidence type="ECO:0000313" key="4">
    <source>
        <dbReference type="EMBL" id="TDQ79594.1"/>
    </source>
</evidence>
<evidence type="ECO:0000313" key="5">
    <source>
        <dbReference type="Proteomes" id="UP000295292"/>
    </source>
</evidence>
<dbReference type="Gene3D" id="3.40.630.40">
    <property type="entry name" value="Zn-dependent exopeptidases"/>
    <property type="match status" value="1"/>
</dbReference>
<feature type="domain" description="MurNAc-LAA" evidence="3">
    <location>
        <begin position="68"/>
        <end position="173"/>
    </location>
</feature>
<gene>
    <name evidence="4" type="ORF">CLV99_1039</name>
</gene>
<dbReference type="PANTHER" id="PTHR30404:SF8">
    <property type="entry name" value="AUTOLYSIN PH-RELATED"/>
    <property type="match status" value="1"/>
</dbReference>
<evidence type="ECO:0000259" key="3">
    <source>
        <dbReference type="SMART" id="SM00646"/>
    </source>
</evidence>
<accession>A0A4R6WHH7</accession>
<dbReference type="Pfam" id="PF01520">
    <property type="entry name" value="Amidase_3"/>
    <property type="match status" value="1"/>
</dbReference>
<organism evidence="4 5">
    <name type="scientific">Sphingobacterium yanglingense</name>
    <dbReference type="NCBI Taxonomy" id="1437280"/>
    <lineage>
        <taxon>Bacteria</taxon>
        <taxon>Pseudomonadati</taxon>
        <taxon>Bacteroidota</taxon>
        <taxon>Sphingobacteriia</taxon>
        <taxon>Sphingobacteriales</taxon>
        <taxon>Sphingobacteriaceae</taxon>
        <taxon>Sphingobacterium</taxon>
    </lineage>
</organism>
<keyword evidence="5" id="KW-1185">Reference proteome</keyword>